<keyword evidence="2" id="KW-1185">Reference proteome</keyword>
<accession>A0ABZ2RQ48</accession>
<name>A0ABZ2RQ48_ECTME</name>
<reference evidence="1 2" key="1">
    <citation type="submission" date="2024-03" db="EMBL/GenBank/DDBJ databases">
        <title>Complete genome of BD2.</title>
        <authorList>
            <person name="Cao G."/>
        </authorList>
    </citation>
    <scope>NUCLEOTIDE SEQUENCE [LARGE SCALE GENOMIC DNA]</scope>
    <source>
        <strain evidence="1 2">BD2</strain>
    </source>
</reference>
<gene>
    <name evidence="1" type="ORF">WG219_10085</name>
</gene>
<evidence type="ECO:0000313" key="2">
    <source>
        <dbReference type="Proteomes" id="UP001476583"/>
    </source>
</evidence>
<proteinExistence type="predicted"/>
<dbReference type="Proteomes" id="UP001476583">
    <property type="component" value="Chromosome"/>
</dbReference>
<dbReference type="EMBL" id="CP148074">
    <property type="protein sequence ID" value="WXL27770.1"/>
    <property type="molecule type" value="Genomic_DNA"/>
</dbReference>
<protein>
    <submittedName>
        <fullName evidence="1">Uncharacterized protein</fullName>
    </submittedName>
</protein>
<evidence type="ECO:0000313" key="1">
    <source>
        <dbReference type="EMBL" id="WXL27770.1"/>
    </source>
</evidence>
<sequence>MASILIDANKAFQGDQGASDVLGQLYRAQWDDWKTRFRPYIDQLADIANSSTFARQQGEMASAAVNTSYANTSEALKMQRAGMGLQLTPAQSAVEQRKLSLGRAADSAAAFNQASISARDLQDNILAGGMGLSNIPNTGQVQQG</sequence>
<organism evidence="1 2">
    <name type="scientific">Ectopseudomonas mendocina</name>
    <name type="common">Pseudomonas mendocina</name>
    <dbReference type="NCBI Taxonomy" id="300"/>
    <lineage>
        <taxon>Bacteria</taxon>
        <taxon>Pseudomonadati</taxon>
        <taxon>Pseudomonadota</taxon>
        <taxon>Gammaproteobacteria</taxon>
        <taxon>Pseudomonadales</taxon>
        <taxon>Pseudomonadaceae</taxon>
        <taxon>Ectopseudomonas</taxon>
    </lineage>
</organism>